<reference evidence="2" key="1">
    <citation type="journal article" date="2023" name="Nat. Plants">
        <title>Single-cell RNA sequencing provides a high-resolution roadmap for understanding the multicellular compartmentation of specialized metabolism.</title>
        <authorList>
            <person name="Sun S."/>
            <person name="Shen X."/>
            <person name="Li Y."/>
            <person name="Li Y."/>
            <person name="Wang S."/>
            <person name="Li R."/>
            <person name="Zhang H."/>
            <person name="Shen G."/>
            <person name="Guo B."/>
            <person name="Wei J."/>
            <person name="Xu J."/>
            <person name="St-Pierre B."/>
            <person name="Chen S."/>
            <person name="Sun C."/>
        </authorList>
    </citation>
    <scope>NUCLEOTIDE SEQUENCE [LARGE SCALE GENOMIC DNA]</scope>
</reference>
<accession>A0ACC0BBA9</accession>
<organism evidence="1 2">
    <name type="scientific">Catharanthus roseus</name>
    <name type="common">Madagascar periwinkle</name>
    <name type="synonym">Vinca rosea</name>
    <dbReference type="NCBI Taxonomy" id="4058"/>
    <lineage>
        <taxon>Eukaryota</taxon>
        <taxon>Viridiplantae</taxon>
        <taxon>Streptophyta</taxon>
        <taxon>Embryophyta</taxon>
        <taxon>Tracheophyta</taxon>
        <taxon>Spermatophyta</taxon>
        <taxon>Magnoliopsida</taxon>
        <taxon>eudicotyledons</taxon>
        <taxon>Gunneridae</taxon>
        <taxon>Pentapetalae</taxon>
        <taxon>asterids</taxon>
        <taxon>lamiids</taxon>
        <taxon>Gentianales</taxon>
        <taxon>Apocynaceae</taxon>
        <taxon>Rauvolfioideae</taxon>
        <taxon>Vinceae</taxon>
        <taxon>Catharanthinae</taxon>
        <taxon>Catharanthus</taxon>
    </lineage>
</organism>
<evidence type="ECO:0000313" key="1">
    <source>
        <dbReference type="EMBL" id="KAI5669897.1"/>
    </source>
</evidence>
<dbReference type="Proteomes" id="UP001060085">
    <property type="component" value="Linkage Group LG04"/>
</dbReference>
<sequence>MSEMGDSSPEKKSGCGLLNVFFGRRSGNGMTRRTTSTGSIPTASVNNHVTRIPSTPNSKRRRGASDDAFFDESASESDQNSLKQHQQPDRIIARPGPNYAKSPPMNFRQQNHVPPAAAAAHNNGPASSRSAPTGQVYGKKLPQGTIGLSGELDSMIADHQRSKGSSTLVRASSSNVMLFGNLGNLRQGGGNSNSNSNSNNVLDYLPRTAKEEPPNGKYSTSVMGNVVKKQNEESEKPASLCRAISTRMDPEELKILGNEDYKNGRFAEALALYDAAISIDPNKASYRSNKSAALTALGRLLEAVFECREAIRIEPQYQRAHNRLATLYLRLGEADKALYHFKHAGAEADPDVQIKAKKVQGHLSKCTEAKMQRDWKALLKETGLVISSGADSAPQIFALKAEAYLKLHRHQEADETWNNCPKFDDDECTKFFGPIGNAGLLVVRAQVDMAAGRFDDAVAAAQLATRMDSNNKEASMVARKTRAVAAARFNGNELFKAGKFSEASIAYGEGLDHDPYNSVLLCNRAACRSKLGQHEKALEDCNAALNVRPSFNKARLRRGDCLAKLEKWEACIQDLEFLMKEMPDDEEVGKMLKEAQMQLKKQRGGHEVKPMNNNGNDIVIVSNEEGFRNYVTSSGISVVLFCNRPGEKSLMQFLEQLQKRYSTVNFLKVEVEDQPSLAKSEGVGILPAFKIYKNGSKTKDIPGSNHDILESTIQLYIS</sequence>
<gene>
    <name evidence="1" type="ORF">M9H77_19750</name>
</gene>
<evidence type="ECO:0000313" key="2">
    <source>
        <dbReference type="Proteomes" id="UP001060085"/>
    </source>
</evidence>
<protein>
    <submittedName>
        <fullName evidence="1">Uncharacterized protein</fullName>
    </submittedName>
</protein>
<name>A0ACC0BBA9_CATRO</name>
<comment type="caution">
    <text evidence="1">The sequence shown here is derived from an EMBL/GenBank/DDBJ whole genome shotgun (WGS) entry which is preliminary data.</text>
</comment>
<dbReference type="EMBL" id="CM044704">
    <property type="protein sequence ID" value="KAI5669897.1"/>
    <property type="molecule type" value="Genomic_DNA"/>
</dbReference>
<proteinExistence type="predicted"/>
<keyword evidence="2" id="KW-1185">Reference proteome</keyword>